<sequence>RWQIEMLAGLDRVPATGALVVATWPKPQEGSGFPARVFALVDRA</sequence>
<dbReference type="AlphaFoldDB" id="A0A6J4P4H8"/>
<reference evidence="1" key="1">
    <citation type="submission" date="2020-02" db="EMBL/GenBank/DDBJ databases">
        <authorList>
            <person name="Meier V. D."/>
        </authorList>
    </citation>
    <scope>NUCLEOTIDE SEQUENCE</scope>
    <source>
        <strain evidence="1">AVDCRST_MAG06</strain>
    </source>
</reference>
<dbReference type="EMBL" id="CADCUP010000166">
    <property type="protein sequence ID" value="CAA9405589.1"/>
    <property type="molecule type" value="Genomic_DNA"/>
</dbReference>
<gene>
    <name evidence="1" type="ORF">AVDCRST_MAG06-2507</name>
</gene>
<proteinExistence type="predicted"/>
<dbReference type="SUPFAM" id="SSF102198">
    <property type="entry name" value="Putative cyclase"/>
    <property type="match status" value="1"/>
</dbReference>
<evidence type="ECO:0008006" key="2">
    <source>
        <dbReference type="Google" id="ProtNLM"/>
    </source>
</evidence>
<protein>
    <recommendedName>
        <fullName evidence="2">Cyclase family protein</fullName>
    </recommendedName>
</protein>
<dbReference type="GO" id="GO:0019441">
    <property type="term" value="P:L-tryptophan catabolic process to kynurenine"/>
    <property type="evidence" value="ECO:0007669"/>
    <property type="project" value="InterPro"/>
</dbReference>
<dbReference type="GO" id="GO:0004061">
    <property type="term" value="F:arylformamidase activity"/>
    <property type="evidence" value="ECO:0007669"/>
    <property type="project" value="InterPro"/>
</dbReference>
<name>A0A6J4P4H8_9ACTN</name>
<evidence type="ECO:0000313" key="1">
    <source>
        <dbReference type="EMBL" id="CAA9405589.1"/>
    </source>
</evidence>
<dbReference type="InterPro" id="IPR037175">
    <property type="entry name" value="KFase_sf"/>
</dbReference>
<organism evidence="1">
    <name type="scientific">uncultured Nocardioides sp</name>
    <dbReference type="NCBI Taxonomy" id="198441"/>
    <lineage>
        <taxon>Bacteria</taxon>
        <taxon>Bacillati</taxon>
        <taxon>Actinomycetota</taxon>
        <taxon>Actinomycetes</taxon>
        <taxon>Propionibacteriales</taxon>
        <taxon>Nocardioidaceae</taxon>
        <taxon>Nocardioides</taxon>
        <taxon>environmental samples</taxon>
    </lineage>
</organism>
<dbReference type="Gene3D" id="3.50.30.50">
    <property type="entry name" value="Putative cyclase"/>
    <property type="match status" value="1"/>
</dbReference>
<accession>A0A6J4P4H8</accession>
<feature type="non-terminal residue" evidence="1">
    <location>
        <position position="1"/>
    </location>
</feature>